<dbReference type="STRING" id="1392250.A0A2I2FSJ2"/>
<dbReference type="Gene3D" id="3.30.70.100">
    <property type="match status" value="1"/>
</dbReference>
<comment type="caution">
    <text evidence="3">The sequence shown here is derived from an EMBL/GenBank/DDBJ whole genome shotgun (WGS) entry which is preliminary data.</text>
</comment>
<sequence>MPVYHIVLFRLKQGVTPAQLENWSRVSQAMVGKIPGLVSLKTNQPLPISVPRAKGFDMGLVAVLDSPAHVEGYASHPAHLEVHKLREELCEDTLAYDLEF</sequence>
<feature type="domain" description="Stress-response A/B barrel" evidence="2">
    <location>
        <begin position="3"/>
        <end position="98"/>
    </location>
</feature>
<dbReference type="InterPro" id="IPR013097">
    <property type="entry name" value="Dabb"/>
</dbReference>
<dbReference type="VEuPathDB" id="FungiDB:P170DRAFT_513946"/>
<dbReference type="AlphaFoldDB" id="A0A2I2FSJ2"/>
<dbReference type="OrthoDB" id="42919at2759"/>
<reference evidence="3 4" key="1">
    <citation type="submission" date="2016-12" db="EMBL/GenBank/DDBJ databases">
        <title>The genomes of Aspergillus section Nigri reveals drivers in fungal speciation.</title>
        <authorList>
            <consortium name="DOE Joint Genome Institute"/>
            <person name="Vesth T.C."/>
            <person name="Nybo J."/>
            <person name="Theobald S."/>
            <person name="Brandl J."/>
            <person name="Frisvad J.C."/>
            <person name="Nielsen K.F."/>
            <person name="Lyhne E.K."/>
            <person name="Kogle M.E."/>
            <person name="Kuo A."/>
            <person name="Riley R."/>
            <person name="Clum A."/>
            <person name="Nolan M."/>
            <person name="Lipzen A."/>
            <person name="Salamov A."/>
            <person name="Henrissat B."/>
            <person name="Wiebenga A."/>
            <person name="De Vries R.P."/>
            <person name="Grigoriev I.V."/>
            <person name="Mortensen U.H."/>
            <person name="Andersen M.R."/>
            <person name="Baker S.E."/>
        </authorList>
    </citation>
    <scope>NUCLEOTIDE SEQUENCE [LARGE SCALE GENOMIC DNA]</scope>
    <source>
        <strain evidence="3 4">IBT 23096</strain>
    </source>
</reference>
<evidence type="ECO:0000313" key="3">
    <source>
        <dbReference type="EMBL" id="PLB43603.1"/>
    </source>
</evidence>
<dbReference type="PANTHER" id="PTHR33178">
    <property type="match status" value="1"/>
</dbReference>
<gene>
    <name evidence="3" type="ORF">P170DRAFT_513946</name>
</gene>
<evidence type="ECO:0000259" key="2">
    <source>
        <dbReference type="PROSITE" id="PS51502"/>
    </source>
</evidence>
<dbReference type="PANTHER" id="PTHR33178:SF10">
    <property type="entry name" value="STRESS-RESPONSE A_B BARREL DOMAIN-CONTAINING PROTEIN"/>
    <property type="match status" value="1"/>
</dbReference>
<dbReference type="Pfam" id="PF07876">
    <property type="entry name" value="Dabb"/>
    <property type="match status" value="1"/>
</dbReference>
<proteinExistence type="predicted"/>
<dbReference type="GeneID" id="36562869"/>
<dbReference type="InterPro" id="IPR044662">
    <property type="entry name" value="HS1/DABB1-like"/>
</dbReference>
<dbReference type="SUPFAM" id="SSF54909">
    <property type="entry name" value="Dimeric alpha+beta barrel"/>
    <property type="match status" value="1"/>
</dbReference>
<organism evidence="3 4">
    <name type="scientific">Aspergillus steynii IBT 23096</name>
    <dbReference type="NCBI Taxonomy" id="1392250"/>
    <lineage>
        <taxon>Eukaryota</taxon>
        <taxon>Fungi</taxon>
        <taxon>Dikarya</taxon>
        <taxon>Ascomycota</taxon>
        <taxon>Pezizomycotina</taxon>
        <taxon>Eurotiomycetes</taxon>
        <taxon>Eurotiomycetidae</taxon>
        <taxon>Eurotiales</taxon>
        <taxon>Aspergillaceae</taxon>
        <taxon>Aspergillus</taxon>
        <taxon>Aspergillus subgen. Circumdati</taxon>
    </lineage>
</organism>
<dbReference type="Proteomes" id="UP000234275">
    <property type="component" value="Unassembled WGS sequence"/>
</dbReference>
<keyword evidence="4" id="KW-1185">Reference proteome</keyword>
<dbReference type="PROSITE" id="PS51502">
    <property type="entry name" value="S_R_A_B_BARREL"/>
    <property type="match status" value="1"/>
</dbReference>
<dbReference type="SMART" id="SM00886">
    <property type="entry name" value="Dabb"/>
    <property type="match status" value="1"/>
</dbReference>
<evidence type="ECO:0000313" key="4">
    <source>
        <dbReference type="Proteomes" id="UP000234275"/>
    </source>
</evidence>
<comment type="subunit">
    <text evidence="1">Homodimer.</text>
</comment>
<protein>
    <submittedName>
        <fullName evidence="3">Stress responsive A/B barrel domain protein</fullName>
    </submittedName>
</protein>
<dbReference type="EMBL" id="MSFO01000010">
    <property type="protein sequence ID" value="PLB43603.1"/>
    <property type="molecule type" value="Genomic_DNA"/>
</dbReference>
<dbReference type="RefSeq" id="XP_024698905.1">
    <property type="nucleotide sequence ID" value="XM_024855163.1"/>
</dbReference>
<evidence type="ECO:0000256" key="1">
    <source>
        <dbReference type="ARBA" id="ARBA00011738"/>
    </source>
</evidence>
<name>A0A2I2FSJ2_9EURO</name>
<dbReference type="InterPro" id="IPR011008">
    <property type="entry name" value="Dimeric_a/b-barrel"/>
</dbReference>
<accession>A0A2I2FSJ2</accession>